<feature type="domain" description="Peptidase M56" evidence="2">
    <location>
        <begin position="176"/>
        <end position="270"/>
    </location>
</feature>
<feature type="transmembrane region" description="Helical" evidence="1">
    <location>
        <begin position="104"/>
        <end position="125"/>
    </location>
</feature>
<protein>
    <submittedName>
        <fullName evidence="3">M56 family metallopeptidase</fullName>
    </submittedName>
</protein>
<evidence type="ECO:0000256" key="1">
    <source>
        <dbReference type="SAM" id="Phobius"/>
    </source>
</evidence>
<evidence type="ECO:0000259" key="2">
    <source>
        <dbReference type="Pfam" id="PF05569"/>
    </source>
</evidence>
<evidence type="ECO:0000313" key="3">
    <source>
        <dbReference type="EMBL" id="MBC5631720.1"/>
    </source>
</evidence>
<dbReference type="EMBL" id="JACOOJ010000003">
    <property type="protein sequence ID" value="MBC5631720.1"/>
    <property type="molecule type" value="Genomic_DNA"/>
</dbReference>
<evidence type="ECO:0000313" key="4">
    <source>
        <dbReference type="Proteomes" id="UP000651475"/>
    </source>
</evidence>
<keyword evidence="1" id="KW-1133">Transmembrane helix</keyword>
<accession>A0ABR7DJW6</accession>
<dbReference type="PANTHER" id="PTHR34978:SF3">
    <property type="entry name" value="SLR0241 PROTEIN"/>
    <property type="match status" value="1"/>
</dbReference>
<dbReference type="Proteomes" id="UP000651475">
    <property type="component" value="Unassembled WGS sequence"/>
</dbReference>
<dbReference type="InterPro" id="IPR008756">
    <property type="entry name" value="Peptidase_M56"/>
</dbReference>
<dbReference type="RefSeq" id="WP_186928456.1">
    <property type="nucleotide sequence ID" value="NZ_JACOOJ010000003.1"/>
</dbReference>
<proteinExistence type="predicted"/>
<dbReference type="Pfam" id="PF05569">
    <property type="entry name" value="Peptidase_M56"/>
    <property type="match status" value="1"/>
</dbReference>
<comment type="caution">
    <text evidence="3">The sequence shown here is derived from an EMBL/GenBank/DDBJ whole genome shotgun (WGS) entry which is preliminary data.</text>
</comment>
<dbReference type="CDD" id="cd07341">
    <property type="entry name" value="M56_BlaR1_MecR1_like"/>
    <property type="match status" value="1"/>
</dbReference>
<keyword evidence="1" id="KW-0812">Transmembrane</keyword>
<name>A0ABR7DJW6_9BACT</name>
<reference evidence="3 4" key="1">
    <citation type="submission" date="2020-08" db="EMBL/GenBank/DDBJ databases">
        <title>Genome public.</title>
        <authorList>
            <person name="Liu C."/>
            <person name="Sun Q."/>
        </authorList>
    </citation>
    <scope>NUCLEOTIDE SEQUENCE [LARGE SCALE GENOMIC DNA]</scope>
    <source>
        <strain evidence="3 4">NSJ-79</strain>
    </source>
</reference>
<dbReference type="InterPro" id="IPR052173">
    <property type="entry name" value="Beta-lactam_resp_regulator"/>
</dbReference>
<feature type="transmembrane region" description="Helical" evidence="1">
    <location>
        <begin position="6"/>
        <end position="25"/>
    </location>
</feature>
<organism evidence="3 4">
    <name type="scientific">Parabacteroides hominis</name>
    <dbReference type="NCBI Taxonomy" id="2763057"/>
    <lineage>
        <taxon>Bacteria</taxon>
        <taxon>Pseudomonadati</taxon>
        <taxon>Bacteroidota</taxon>
        <taxon>Bacteroidia</taxon>
        <taxon>Bacteroidales</taxon>
        <taxon>Tannerellaceae</taxon>
        <taxon>Parabacteroides</taxon>
    </lineage>
</organism>
<keyword evidence="4" id="KW-1185">Reference proteome</keyword>
<keyword evidence="1" id="KW-0472">Membrane</keyword>
<dbReference type="PANTHER" id="PTHR34978">
    <property type="entry name" value="POSSIBLE SENSOR-TRANSDUCER PROTEIN BLAR"/>
    <property type="match status" value="1"/>
</dbReference>
<sequence length="592" mass="66912">MEAFLLYILKSGICLVVFYVCFKALFSNDTFFRLNRWILLAGTGICMLLPLCRIKTSRPLPLSRPVSQLEMVFHEEDEAMVLPVPEKEEMITGVTEQEKTSVPWTGIIGIAYFTGCCICLATTALSFRKMHQLAGSGRKLRQGKYTLILFPGSLSPFSWGRYIFLSEDDYRNHPDEILTHEKMHLRHNHSADLVYMETILLLQWFNPAVWLLKRELRDIHEYQADKGVLSQGIDATKYQLLLVKKAVGSSLYTLANSFNHSKIKKRITMMLKKKSNNWARLKLALLVPVGLAALSAFARPEASPPPAATMTGNIRLPVNKSTVNQGTMQQDHVVFLTYKESGSEDLNSIVCKNLDRIRTRVAEGQFKNAQEVAINPAFEDVPASYLEQVKAVLEERGVKCKIDMTVPNTIMDDVAKPYRKYDDVVYLIQNKKIVAGLSIGKFSANQNDSRLDQISMSAPLILQPENSKISRQEMEKLKGLLEKKGLTGEINMKVFKIGDAAAPPPPSLPPVGQVIFSYRDGQPDQQFVLYDRHAKPGPNLGQRIDKIYRDNITKVSVKINKSAPKDLVETVKQELKKKIDYPVQYEILQFVD</sequence>
<gene>
    <name evidence="3" type="ORF">H8S65_02845</name>
</gene>